<keyword evidence="3" id="KW-1185">Reference proteome</keyword>
<dbReference type="Proteomes" id="UP000002009">
    <property type="component" value="Chromosome 4"/>
</dbReference>
<dbReference type="AlphaFoldDB" id="C1E4G4"/>
<organism evidence="2 3">
    <name type="scientific">Micromonas commoda (strain RCC299 / NOUM17 / CCMP2709)</name>
    <name type="common">Picoplanktonic green alga</name>
    <dbReference type="NCBI Taxonomy" id="296587"/>
    <lineage>
        <taxon>Eukaryota</taxon>
        <taxon>Viridiplantae</taxon>
        <taxon>Chlorophyta</taxon>
        <taxon>Mamiellophyceae</taxon>
        <taxon>Mamiellales</taxon>
        <taxon>Mamiellaceae</taxon>
        <taxon>Micromonas</taxon>
    </lineage>
</organism>
<proteinExistence type="predicted"/>
<dbReference type="Pfam" id="PF00149">
    <property type="entry name" value="Metallophos"/>
    <property type="match status" value="1"/>
</dbReference>
<feature type="domain" description="Calcineurin-like phosphoesterase" evidence="1">
    <location>
        <begin position="1"/>
        <end position="143"/>
    </location>
</feature>
<dbReference type="SUPFAM" id="SSF56300">
    <property type="entry name" value="Metallo-dependent phosphatases"/>
    <property type="match status" value="1"/>
</dbReference>
<name>C1E4G4_MICCC</name>
<dbReference type="PANTHER" id="PTHR37523">
    <property type="entry name" value="METALLOPHOSPHOESTERASE"/>
    <property type="match status" value="1"/>
</dbReference>
<dbReference type="InterPro" id="IPR029052">
    <property type="entry name" value="Metallo-depent_PP-like"/>
</dbReference>
<dbReference type="KEGG" id="mis:MICPUN_58028"/>
<dbReference type="Gene3D" id="3.60.21.10">
    <property type="match status" value="1"/>
</dbReference>
<evidence type="ECO:0000259" key="1">
    <source>
        <dbReference type="Pfam" id="PF00149"/>
    </source>
</evidence>
<dbReference type="EMBL" id="CP001325">
    <property type="protein sequence ID" value="ACO62717.1"/>
    <property type="molecule type" value="Genomic_DNA"/>
</dbReference>
<dbReference type="OrthoDB" id="2160551at2759"/>
<dbReference type="InParanoid" id="C1E4G4"/>
<accession>C1E4G4</accession>
<dbReference type="InterPro" id="IPR004843">
    <property type="entry name" value="Calcineurin-like_PHP"/>
</dbReference>
<dbReference type="PANTHER" id="PTHR37523:SF1">
    <property type="entry name" value="CALCINEURIN-LIKE PHOSPHOESTERASE DOMAIN-CONTAINING PROTEIN"/>
    <property type="match status" value="1"/>
</dbReference>
<dbReference type="OMA" id="VTLHGHI"/>
<dbReference type="GeneID" id="8243140"/>
<reference evidence="2 3" key="1">
    <citation type="journal article" date="2009" name="Science">
        <title>Green evolution and dynamic adaptations revealed by genomes of the marine picoeukaryotes Micromonas.</title>
        <authorList>
            <person name="Worden A.Z."/>
            <person name="Lee J.H."/>
            <person name="Mock T."/>
            <person name="Rouze P."/>
            <person name="Simmons M.P."/>
            <person name="Aerts A.L."/>
            <person name="Allen A.E."/>
            <person name="Cuvelier M.L."/>
            <person name="Derelle E."/>
            <person name="Everett M.V."/>
            <person name="Foulon E."/>
            <person name="Grimwood J."/>
            <person name="Gundlach H."/>
            <person name="Henrissat B."/>
            <person name="Napoli C."/>
            <person name="McDonald S.M."/>
            <person name="Parker M.S."/>
            <person name="Rombauts S."/>
            <person name="Salamov A."/>
            <person name="Von Dassow P."/>
            <person name="Badger J.H."/>
            <person name="Coutinho P.M."/>
            <person name="Demir E."/>
            <person name="Dubchak I."/>
            <person name="Gentemann C."/>
            <person name="Eikrem W."/>
            <person name="Gready J.E."/>
            <person name="John U."/>
            <person name="Lanier W."/>
            <person name="Lindquist E.A."/>
            <person name="Lucas S."/>
            <person name="Mayer K.F."/>
            <person name="Moreau H."/>
            <person name="Not F."/>
            <person name="Otillar R."/>
            <person name="Panaud O."/>
            <person name="Pangilinan J."/>
            <person name="Paulsen I."/>
            <person name="Piegu B."/>
            <person name="Poliakov A."/>
            <person name="Robbens S."/>
            <person name="Schmutz J."/>
            <person name="Toulza E."/>
            <person name="Wyss T."/>
            <person name="Zelensky A."/>
            <person name="Zhou K."/>
            <person name="Armbrust E.V."/>
            <person name="Bhattacharya D."/>
            <person name="Goodenough U.W."/>
            <person name="Van de Peer Y."/>
            <person name="Grigoriev I.V."/>
        </authorList>
    </citation>
    <scope>NUCLEOTIDE SEQUENCE [LARGE SCALE GENOMIC DNA]</scope>
    <source>
        <strain evidence="3">RCC299 / NOUM17</strain>
    </source>
</reference>
<gene>
    <name evidence="2" type="ORF">MICPUN_58028</name>
</gene>
<dbReference type="GO" id="GO:0016787">
    <property type="term" value="F:hydrolase activity"/>
    <property type="evidence" value="ECO:0007669"/>
    <property type="project" value="InterPro"/>
</dbReference>
<dbReference type="RefSeq" id="XP_002501459.1">
    <property type="nucleotide sequence ID" value="XM_002501413.1"/>
</dbReference>
<evidence type="ECO:0000313" key="3">
    <source>
        <dbReference type="Proteomes" id="UP000002009"/>
    </source>
</evidence>
<sequence length="373" mass="41794">MKVCFSADIHGSTDHLRRILRCATEQDCETVVLGGDLGPRGRGWGHLSDKKRIRDILPHNNDGSIAWDHADCLTHMQEGFDRQEQWFVEEMMPLLEAHRTTVYIMPGNSDWKHHFQPGGTLDKLPSVGRANCDDECNEFPQDSPKVMIIDGEGQIFTLRSTGGGPGVPALALSLVPISSHRKKDWERKDWRWQEEQQLEPGASLDGFVSSGHEPGCVKRKRLSAKPGWDGWDGQDRSIETALDEALRDDGRREAPGIWFVHCPPRHTVGDLTSRGERVGSVALRAAIERYTPMATFHGHIHESVDQHDGMFKEHIATMKRKPEEEEAESTRVGASTRDRCTVVSVGNDFRAEAPHIIVFDTDDPGNAVRMKCA</sequence>
<protein>
    <recommendedName>
        <fullName evidence="1">Calcineurin-like phosphoesterase domain-containing protein</fullName>
    </recommendedName>
</protein>
<evidence type="ECO:0000313" key="2">
    <source>
        <dbReference type="EMBL" id="ACO62717.1"/>
    </source>
</evidence>